<evidence type="ECO:0000313" key="2">
    <source>
        <dbReference type="Proteomes" id="UP000325313"/>
    </source>
</evidence>
<dbReference type="EMBL" id="VDEP01000304">
    <property type="protein sequence ID" value="KAA1109794.1"/>
    <property type="molecule type" value="Genomic_DNA"/>
</dbReference>
<proteinExistence type="predicted"/>
<accession>A0A5B0QA01</accession>
<comment type="caution">
    <text evidence="1">The sequence shown here is derived from an EMBL/GenBank/DDBJ whole genome shotgun (WGS) entry which is preliminary data.</text>
</comment>
<evidence type="ECO:0000313" key="1">
    <source>
        <dbReference type="EMBL" id="KAA1109794.1"/>
    </source>
</evidence>
<protein>
    <submittedName>
        <fullName evidence="1">Uncharacterized protein</fullName>
    </submittedName>
</protein>
<gene>
    <name evidence="1" type="ORF">PGTUg99_035162</name>
</gene>
<name>A0A5B0QA01_PUCGR</name>
<reference evidence="1 2" key="1">
    <citation type="submission" date="2019-05" db="EMBL/GenBank/DDBJ databases">
        <title>Emergence of the Ug99 lineage of the wheat stem rust pathogen through somatic hybridization.</title>
        <authorList>
            <person name="Li F."/>
            <person name="Upadhyaya N.M."/>
            <person name="Sperschneider J."/>
            <person name="Matny O."/>
            <person name="Nguyen-Phuc H."/>
            <person name="Mago R."/>
            <person name="Raley C."/>
            <person name="Miller M.E."/>
            <person name="Silverstein K.A.T."/>
            <person name="Henningsen E."/>
            <person name="Hirsch C.D."/>
            <person name="Visser B."/>
            <person name="Pretorius Z.A."/>
            <person name="Steffenson B.J."/>
            <person name="Schwessinger B."/>
            <person name="Dodds P.N."/>
            <person name="Figueroa M."/>
        </authorList>
    </citation>
    <scope>NUCLEOTIDE SEQUENCE [LARGE SCALE GENOMIC DNA]</scope>
    <source>
        <strain evidence="1 2">Ug99</strain>
    </source>
</reference>
<organism evidence="1 2">
    <name type="scientific">Puccinia graminis f. sp. tritici</name>
    <dbReference type="NCBI Taxonomy" id="56615"/>
    <lineage>
        <taxon>Eukaryota</taxon>
        <taxon>Fungi</taxon>
        <taxon>Dikarya</taxon>
        <taxon>Basidiomycota</taxon>
        <taxon>Pucciniomycotina</taxon>
        <taxon>Pucciniomycetes</taxon>
        <taxon>Pucciniales</taxon>
        <taxon>Pucciniaceae</taxon>
        <taxon>Puccinia</taxon>
    </lineage>
</organism>
<dbReference type="AlphaFoldDB" id="A0A5B0QA01"/>
<sequence>MFPCPPKCSGTGIGALASDWVRLSVLVKLKPSSPFGNLEKPDHKISTRVWISALSRGNSQEFFSCSPGDIKESSDRNIGLTMVDTFGGIYY</sequence>
<dbReference type="Proteomes" id="UP000325313">
    <property type="component" value="Unassembled WGS sequence"/>
</dbReference>